<evidence type="ECO:0008006" key="6">
    <source>
        <dbReference type="Google" id="ProtNLM"/>
    </source>
</evidence>
<evidence type="ECO:0000313" key="5">
    <source>
        <dbReference type="Proteomes" id="UP001597483"/>
    </source>
</evidence>
<dbReference type="SUPFAM" id="SSF53850">
    <property type="entry name" value="Periplasmic binding protein-like II"/>
    <property type="match status" value="1"/>
</dbReference>
<evidence type="ECO:0000256" key="3">
    <source>
        <dbReference type="SAM" id="SignalP"/>
    </source>
</evidence>
<sequence length="757" mass="77659">MNRFRRVALVLAAAVLGVAAVPSASAQTSPLNYQVQVTGSDPGHAQDGDPLRITISGLPAGVTANYYVCPEQVPDSLVINKYDPATKTWSWVHDDSMVNRVAAYCGQFNDELSSSSFSGPTNDRGRSVATKNIVFDTYVPRGAASPHFVDKDPGFTNTPKSDEFPWPNNPGNKQFSFSCDENHPCTLTLKITVPRTSTTPVQRVIDSSVRFRASAPGIKIQGCGGVGPSTLTGSMPERFGRTAVGWNQMLCAPTKAAQPVNIVNETEDVGLMSFDKGDTDVAVTGSGGVLAAQRVRARSYVPVGLNATVLAAIGWTPDDRDDLGRTLKSRLSGHLAFSWDDLANLLSKGGEQPGSTGRGGIFVDGSALVNRNPALAAIGQSEVGGAADARAGRSDLTFFGVAGEAGPGTVPLVLSSRLNGLPAWKYAHFVNHKGEALKGSDGPVGVVTDLNGLNLGDDTAHNVDAKTGRINVRKQVSNATLGNGGDCRQGCLNWVVTDLATATENGWTPVALPNGKGGYVAPTPKSLEAAASHAKEAKDGSMQIVVDDDPEAYPLTYVESVAAPVNPLIDASCAPEAAKQAQLATFLKAATNGGQSGMGPGMVPLTPDLLSAAQAAAAKVGTGTATASCHEQKEAQNPGTVGGGPAAGPPAGGGPLGGGFGGPVARSGSPGPGSAEAAALAMKAPTQASVQEARSLAAAVKIPLFPGASVLGALIPLLALAALVLLPPATGYLTAGRPLPPWMNRFAGRLVALRRRA</sequence>
<keyword evidence="2" id="KW-0472">Membrane</keyword>
<feature type="region of interest" description="Disordered" evidence="1">
    <location>
        <begin position="146"/>
        <end position="167"/>
    </location>
</feature>
<dbReference type="RefSeq" id="WP_378307811.1">
    <property type="nucleotide sequence ID" value="NZ_JBHUKS010000016.1"/>
</dbReference>
<keyword evidence="5" id="KW-1185">Reference proteome</keyword>
<accession>A0ABW5HBJ8</accession>
<dbReference type="EMBL" id="JBHUKS010000016">
    <property type="protein sequence ID" value="MFD2470515.1"/>
    <property type="molecule type" value="Genomic_DNA"/>
</dbReference>
<proteinExistence type="predicted"/>
<feature type="signal peptide" evidence="3">
    <location>
        <begin position="1"/>
        <end position="26"/>
    </location>
</feature>
<evidence type="ECO:0000313" key="4">
    <source>
        <dbReference type="EMBL" id="MFD2470515.1"/>
    </source>
</evidence>
<dbReference type="Proteomes" id="UP001597483">
    <property type="component" value="Unassembled WGS sequence"/>
</dbReference>
<feature type="chain" id="PRO_5045143912" description="PBP domain-containing protein" evidence="3">
    <location>
        <begin position="27"/>
        <end position="757"/>
    </location>
</feature>
<feature type="region of interest" description="Disordered" evidence="1">
    <location>
        <begin position="627"/>
        <end position="678"/>
    </location>
</feature>
<name>A0ABW5HBJ8_9PSEU</name>
<protein>
    <recommendedName>
        <fullName evidence="6">PBP domain-containing protein</fullName>
    </recommendedName>
</protein>
<evidence type="ECO:0000256" key="2">
    <source>
        <dbReference type="SAM" id="Phobius"/>
    </source>
</evidence>
<organism evidence="4 5">
    <name type="scientific">Amycolatopsis silviterrae</name>
    <dbReference type="NCBI Taxonomy" id="1656914"/>
    <lineage>
        <taxon>Bacteria</taxon>
        <taxon>Bacillati</taxon>
        <taxon>Actinomycetota</taxon>
        <taxon>Actinomycetes</taxon>
        <taxon>Pseudonocardiales</taxon>
        <taxon>Pseudonocardiaceae</taxon>
        <taxon>Amycolatopsis</taxon>
    </lineage>
</organism>
<reference evidence="5" key="1">
    <citation type="journal article" date="2019" name="Int. J. Syst. Evol. Microbiol.">
        <title>The Global Catalogue of Microorganisms (GCM) 10K type strain sequencing project: providing services to taxonomists for standard genome sequencing and annotation.</title>
        <authorList>
            <consortium name="The Broad Institute Genomics Platform"/>
            <consortium name="The Broad Institute Genome Sequencing Center for Infectious Disease"/>
            <person name="Wu L."/>
            <person name="Ma J."/>
        </authorList>
    </citation>
    <scope>NUCLEOTIDE SEQUENCE [LARGE SCALE GENOMIC DNA]</scope>
    <source>
        <strain evidence="5">CGMCC 4.7641</strain>
    </source>
</reference>
<evidence type="ECO:0000256" key="1">
    <source>
        <dbReference type="SAM" id="MobiDB-lite"/>
    </source>
</evidence>
<keyword evidence="3" id="KW-0732">Signal</keyword>
<feature type="compositionally biased region" description="Gly residues" evidence="1">
    <location>
        <begin position="640"/>
        <end position="662"/>
    </location>
</feature>
<gene>
    <name evidence="4" type="ORF">ACFSVL_24205</name>
</gene>
<feature type="transmembrane region" description="Helical" evidence="2">
    <location>
        <begin position="704"/>
        <end position="726"/>
    </location>
</feature>
<keyword evidence="2" id="KW-1133">Transmembrane helix</keyword>
<feature type="compositionally biased region" description="Low complexity" evidence="1">
    <location>
        <begin position="663"/>
        <end position="678"/>
    </location>
</feature>
<keyword evidence="2" id="KW-0812">Transmembrane</keyword>
<comment type="caution">
    <text evidence="4">The sequence shown here is derived from an EMBL/GenBank/DDBJ whole genome shotgun (WGS) entry which is preliminary data.</text>
</comment>